<gene>
    <name evidence="2" type="ORF">ELLFYP34_01154</name>
</gene>
<accession>A0A6N3HE01</accession>
<keyword evidence="1" id="KW-0472">Membrane</keyword>
<proteinExistence type="predicted"/>
<organism evidence="2">
    <name type="scientific">Eubacterium limosum</name>
    <dbReference type="NCBI Taxonomy" id="1736"/>
    <lineage>
        <taxon>Bacteria</taxon>
        <taxon>Bacillati</taxon>
        <taxon>Bacillota</taxon>
        <taxon>Clostridia</taxon>
        <taxon>Eubacteriales</taxon>
        <taxon>Eubacteriaceae</taxon>
        <taxon>Eubacterium</taxon>
    </lineage>
</organism>
<evidence type="ECO:0000313" key="2">
    <source>
        <dbReference type="EMBL" id="VYU74583.1"/>
    </source>
</evidence>
<dbReference type="AlphaFoldDB" id="A0A6N3HE01"/>
<sequence length="141" mass="16565">MEFFLTIISFIDVFGLGVVSGVFFATNFHNRRSHYEGNFWGLDCSGNVDPNALVKITYKKTFPHQYGISDYYIRFMDLTRGRFGNYNIEFLPETKKYDGVNAFVVNKKGREIWTYTKNEAGYIEEIQPLSEDCFYRRDLDN</sequence>
<keyword evidence="1" id="KW-0812">Transmembrane</keyword>
<dbReference type="EMBL" id="CACRTR010000023">
    <property type="protein sequence ID" value="VYU74583.1"/>
    <property type="molecule type" value="Genomic_DNA"/>
</dbReference>
<protein>
    <submittedName>
        <fullName evidence="2">Uncharacterized protein</fullName>
    </submittedName>
</protein>
<name>A0A6N3HE01_EUBLI</name>
<feature type="transmembrane region" description="Helical" evidence="1">
    <location>
        <begin position="6"/>
        <end position="25"/>
    </location>
</feature>
<keyword evidence="1" id="KW-1133">Transmembrane helix</keyword>
<evidence type="ECO:0000256" key="1">
    <source>
        <dbReference type="SAM" id="Phobius"/>
    </source>
</evidence>
<reference evidence="2" key="1">
    <citation type="submission" date="2019-11" db="EMBL/GenBank/DDBJ databases">
        <authorList>
            <person name="Feng L."/>
        </authorList>
    </citation>
    <scope>NUCLEOTIDE SEQUENCE</scope>
    <source>
        <strain evidence="2">ElimosumLFYP34</strain>
    </source>
</reference>